<reference evidence="6" key="1">
    <citation type="submission" date="2023-06" db="EMBL/GenBank/DDBJ databases">
        <title>Conoideocrella luteorostrata (Hypocreales: Clavicipitaceae), a potential biocontrol fungus for elongate hemlock scale in United States Christmas tree production areas.</title>
        <authorList>
            <person name="Barrett H."/>
            <person name="Lovett B."/>
            <person name="Macias A.M."/>
            <person name="Stajich J.E."/>
            <person name="Kasson M.T."/>
        </authorList>
    </citation>
    <scope>NUCLEOTIDE SEQUENCE</scope>
    <source>
        <strain evidence="6">ARSEF 14590</strain>
    </source>
</reference>
<accession>A0AAJ0D1Q1</accession>
<dbReference type="InterPro" id="IPR011057">
    <property type="entry name" value="Mss4-like_sf"/>
</dbReference>
<evidence type="ECO:0000313" key="6">
    <source>
        <dbReference type="EMBL" id="KAK2616589.1"/>
    </source>
</evidence>
<comment type="caution">
    <text evidence="6">The sequence shown here is derived from an EMBL/GenBank/DDBJ whole genome shotgun (WGS) entry which is preliminary data.</text>
</comment>
<dbReference type="EMBL" id="JASWJB010000004">
    <property type="protein sequence ID" value="KAK2616589.1"/>
    <property type="molecule type" value="Genomic_DNA"/>
</dbReference>
<keyword evidence="2" id="KW-0479">Metal-binding</keyword>
<dbReference type="Proteomes" id="UP001251528">
    <property type="component" value="Unassembled WGS sequence"/>
</dbReference>
<evidence type="ECO:0000256" key="4">
    <source>
        <dbReference type="ARBA" id="ARBA00023239"/>
    </source>
</evidence>
<dbReference type="PROSITE" id="PS51891">
    <property type="entry name" value="CENP_V_GFA"/>
    <property type="match status" value="1"/>
</dbReference>
<evidence type="ECO:0000313" key="7">
    <source>
        <dbReference type="Proteomes" id="UP001251528"/>
    </source>
</evidence>
<dbReference type="SUPFAM" id="SSF51316">
    <property type="entry name" value="Mss4-like"/>
    <property type="match status" value="1"/>
</dbReference>
<dbReference type="InterPro" id="IPR006913">
    <property type="entry name" value="CENP-V/GFA"/>
</dbReference>
<evidence type="ECO:0000259" key="5">
    <source>
        <dbReference type="PROSITE" id="PS51891"/>
    </source>
</evidence>
<evidence type="ECO:0000256" key="2">
    <source>
        <dbReference type="ARBA" id="ARBA00022723"/>
    </source>
</evidence>
<evidence type="ECO:0000256" key="3">
    <source>
        <dbReference type="ARBA" id="ARBA00022833"/>
    </source>
</evidence>
<dbReference type="GO" id="GO:0046872">
    <property type="term" value="F:metal ion binding"/>
    <property type="evidence" value="ECO:0007669"/>
    <property type="project" value="UniProtKB-KW"/>
</dbReference>
<proteinExistence type="inferred from homology"/>
<comment type="similarity">
    <text evidence="1">Belongs to the Gfa family.</text>
</comment>
<dbReference type="GO" id="GO:0016846">
    <property type="term" value="F:carbon-sulfur lyase activity"/>
    <property type="evidence" value="ECO:0007669"/>
    <property type="project" value="InterPro"/>
</dbReference>
<protein>
    <recommendedName>
        <fullName evidence="5">CENP-V/GFA domain-containing protein</fullName>
    </recommendedName>
</protein>
<dbReference type="PANTHER" id="PTHR33337:SF3">
    <property type="entry name" value="CENP-V_GFA DOMAIN-CONTAINING PROTEIN"/>
    <property type="match status" value="1"/>
</dbReference>
<organism evidence="6 7">
    <name type="scientific">Conoideocrella luteorostrata</name>
    <dbReference type="NCBI Taxonomy" id="1105319"/>
    <lineage>
        <taxon>Eukaryota</taxon>
        <taxon>Fungi</taxon>
        <taxon>Dikarya</taxon>
        <taxon>Ascomycota</taxon>
        <taxon>Pezizomycotina</taxon>
        <taxon>Sordariomycetes</taxon>
        <taxon>Hypocreomycetidae</taxon>
        <taxon>Hypocreales</taxon>
        <taxon>Clavicipitaceae</taxon>
        <taxon>Conoideocrella</taxon>
    </lineage>
</organism>
<keyword evidence="3" id="KW-0862">Zinc</keyword>
<evidence type="ECO:0000256" key="1">
    <source>
        <dbReference type="ARBA" id="ARBA00005495"/>
    </source>
</evidence>
<dbReference type="AlphaFoldDB" id="A0AAJ0D1Q1"/>
<feature type="domain" description="CENP-V/GFA" evidence="5">
    <location>
        <begin position="6"/>
        <end position="125"/>
    </location>
</feature>
<sequence>MADPNPTVSCQCGAVSFHTSQPKPIAIYVCHCTECRKQSSSAFGTSAIFPSKGMWPLPDDVQPKLGMWSRISDKGTTVECYFCKNCGVRLLHRALEKDGKPRPNLTVKAGVLTGFTLEGAKHIWTKSAVMPVPEGVESYLESPEGSDNEDEKN</sequence>
<name>A0AAJ0D1Q1_9HYPO</name>
<dbReference type="PANTHER" id="PTHR33337">
    <property type="entry name" value="GFA DOMAIN-CONTAINING PROTEIN"/>
    <property type="match status" value="1"/>
</dbReference>
<keyword evidence="7" id="KW-1185">Reference proteome</keyword>
<dbReference type="Pfam" id="PF04828">
    <property type="entry name" value="GFA"/>
    <property type="match status" value="1"/>
</dbReference>
<dbReference type="Gene3D" id="3.90.1590.10">
    <property type="entry name" value="glutathione-dependent formaldehyde- activating enzyme (gfa)"/>
    <property type="match status" value="1"/>
</dbReference>
<keyword evidence="4" id="KW-0456">Lyase</keyword>
<gene>
    <name evidence="6" type="ORF">QQS21_000412</name>
</gene>